<dbReference type="EMBL" id="RXIL01000137">
    <property type="protein sequence ID" value="RZN67455.1"/>
    <property type="molecule type" value="Genomic_DNA"/>
</dbReference>
<proteinExistence type="predicted"/>
<dbReference type="Pfam" id="PF13847">
    <property type="entry name" value="Methyltransf_31"/>
    <property type="match status" value="1"/>
</dbReference>
<keyword evidence="2" id="KW-0489">Methyltransferase</keyword>
<evidence type="ECO:0000313" key="3">
    <source>
        <dbReference type="Proteomes" id="UP000320766"/>
    </source>
</evidence>
<protein>
    <submittedName>
        <fullName evidence="2">Class I SAM-dependent methyltransferase</fullName>
    </submittedName>
</protein>
<dbReference type="PANTHER" id="PTHR43591">
    <property type="entry name" value="METHYLTRANSFERASE"/>
    <property type="match status" value="1"/>
</dbReference>
<dbReference type="SUPFAM" id="SSF53335">
    <property type="entry name" value="S-adenosyl-L-methionine-dependent methyltransferases"/>
    <property type="match status" value="1"/>
</dbReference>
<keyword evidence="2" id="KW-0808">Transferase</keyword>
<name>A0A520KUX7_9EURY</name>
<comment type="caution">
    <text evidence="2">The sequence shown here is derived from an EMBL/GenBank/DDBJ whole genome shotgun (WGS) entry which is preliminary data.</text>
</comment>
<dbReference type="InterPro" id="IPR029063">
    <property type="entry name" value="SAM-dependent_MTases_sf"/>
</dbReference>
<dbReference type="PANTHER" id="PTHR43591:SF24">
    <property type="entry name" value="2-METHOXY-6-POLYPRENYL-1,4-BENZOQUINOL METHYLASE, MITOCHONDRIAL"/>
    <property type="match status" value="1"/>
</dbReference>
<sequence>MVRLSRRIIEKIPENMASIYEKATRMVVESYYGRVAEEIVSNLKYDTILDLGTGPGYLPIEMAKRSPFVKVDDIDLTRELINMAQENAVKAGVADRVHFEVGDAANLRFEDGSYGMVISTGMLHMLKDPVKVLRECYRVLRSGGEAWIYDPARVSSQIDKKRWKASFTFRERLFYRLFTLGVLFNPLRTYKREEVIEMISATNFKEYWIEEGDGELKIRLRR</sequence>
<evidence type="ECO:0000259" key="1">
    <source>
        <dbReference type="Pfam" id="PF13847"/>
    </source>
</evidence>
<evidence type="ECO:0000313" key="2">
    <source>
        <dbReference type="EMBL" id="RZN67455.1"/>
    </source>
</evidence>
<gene>
    <name evidence="2" type="ORF">EF807_07620</name>
</gene>
<dbReference type="AlphaFoldDB" id="A0A520KUX7"/>
<reference evidence="2 3" key="1">
    <citation type="journal article" date="2019" name="Nat. Microbiol.">
        <title>Wide diversity of methane and short-chain alkane metabolisms in uncultured archaea.</title>
        <authorList>
            <person name="Borrel G."/>
            <person name="Adam P.S."/>
            <person name="McKay L.J."/>
            <person name="Chen L.X."/>
            <person name="Sierra-Garcia I.N."/>
            <person name="Sieber C.M."/>
            <person name="Letourneur Q."/>
            <person name="Ghozlane A."/>
            <person name="Andersen G.L."/>
            <person name="Li W.J."/>
            <person name="Hallam S.J."/>
            <person name="Muyzer G."/>
            <person name="de Oliveira V.M."/>
            <person name="Inskeep W.P."/>
            <person name="Banfield J.F."/>
            <person name="Gribaldo S."/>
        </authorList>
    </citation>
    <scope>NUCLEOTIDE SEQUENCE [LARGE SCALE GENOMIC DNA]</scope>
    <source>
        <strain evidence="2">NM1b</strain>
    </source>
</reference>
<dbReference type="Proteomes" id="UP000320766">
    <property type="component" value="Unassembled WGS sequence"/>
</dbReference>
<dbReference type="CDD" id="cd02440">
    <property type="entry name" value="AdoMet_MTases"/>
    <property type="match status" value="1"/>
</dbReference>
<organism evidence="2 3">
    <name type="scientific">Candidatus Methanolliviera hydrocarbonicum</name>
    <dbReference type="NCBI Taxonomy" id="2491085"/>
    <lineage>
        <taxon>Archaea</taxon>
        <taxon>Methanobacteriati</taxon>
        <taxon>Methanobacteriota</taxon>
        <taxon>Candidatus Methanoliparia</taxon>
        <taxon>Candidatus Methanoliparales</taxon>
        <taxon>Candidatus Methanollivieraceae</taxon>
        <taxon>Candidatus Methanolliviera</taxon>
    </lineage>
</organism>
<accession>A0A520KUX7</accession>
<feature type="domain" description="Methyltransferase" evidence="1">
    <location>
        <begin position="46"/>
        <end position="169"/>
    </location>
</feature>
<dbReference type="InterPro" id="IPR025714">
    <property type="entry name" value="Methyltranfer_dom"/>
</dbReference>
<dbReference type="Gene3D" id="3.40.50.150">
    <property type="entry name" value="Vaccinia Virus protein VP39"/>
    <property type="match status" value="1"/>
</dbReference>
<dbReference type="GO" id="GO:0032259">
    <property type="term" value="P:methylation"/>
    <property type="evidence" value="ECO:0007669"/>
    <property type="project" value="UniProtKB-KW"/>
</dbReference>
<dbReference type="GO" id="GO:0008168">
    <property type="term" value="F:methyltransferase activity"/>
    <property type="evidence" value="ECO:0007669"/>
    <property type="project" value="UniProtKB-KW"/>
</dbReference>